<accession>A0A239ICP5</accession>
<protein>
    <submittedName>
        <fullName evidence="2">Enamine deaminase RidA, house cleaning of reactive enamine intermediates, YjgF/YER057c/UK114 family</fullName>
    </submittedName>
</protein>
<dbReference type="InterPro" id="IPR035959">
    <property type="entry name" value="RutC-like_sf"/>
</dbReference>
<organism evidence="2 3">
    <name type="scientific">Anaerovirgula multivorans</name>
    <dbReference type="NCBI Taxonomy" id="312168"/>
    <lineage>
        <taxon>Bacteria</taxon>
        <taxon>Bacillati</taxon>
        <taxon>Bacillota</taxon>
        <taxon>Clostridia</taxon>
        <taxon>Peptostreptococcales</taxon>
        <taxon>Natronincolaceae</taxon>
        <taxon>Anaerovirgula</taxon>
    </lineage>
</organism>
<dbReference type="Proteomes" id="UP000198304">
    <property type="component" value="Unassembled WGS sequence"/>
</dbReference>
<evidence type="ECO:0000259" key="1">
    <source>
        <dbReference type="Pfam" id="PF14588"/>
    </source>
</evidence>
<dbReference type="Gene3D" id="3.30.1330.40">
    <property type="entry name" value="RutC-like"/>
    <property type="match status" value="1"/>
</dbReference>
<dbReference type="AlphaFoldDB" id="A0A239ICP5"/>
<gene>
    <name evidence="2" type="ORF">SAMN05446037_102712</name>
</gene>
<dbReference type="InterPro" id="IPR013813">
    <property type="entry name" value="Endoribo_LPSP/chorism_mut-like"/>
</dbReference>
<feature type="domain" description="Endoribonuclease L-PSP/chorismate mutase-like" evidence="1">
    <location>
        <begin position="4"/>
        <end position="140"/>
    </location>
</feature>
<dbReference type="OrthoDB" id="9806350at2"/>
<evidence type="ECO:0000313" key="2">
    <source>
        <dbReference type="EMBL" id="SNS91038.1"/>
    </source>
</evidence>
<dbReference type="RefSeq" id="WP_089284548.1">
    <property type="nucleotide sequence ID" value="NZ_FZOJ01000027.1"/>
</dbReference>
<name>A0A239ICP5_9FIRM</name>
<dbReference type="PANTHER" id="PTHR43760:SF1">
    <property type="entry name" value="ENDORIBONUCLEASE L-PSP_CHORISMATE MUTASE-LIKE DOMAIN-CONTAINING PROTEIN"/>
    <property type="match status" value="1"/>
</dbReference>
<dbReference type="PANTHER" id="PTHR43760">
    <property type="entry name" value="ENDORIBONUCLEASE-RELATED"/>
    <property type="match status" value="1"/>
</dbReference>
<evidence type="ECO:0000313" key="3">
    <source>
        <dbReference type="Proteomes" id="UP000198304"/>
    </source>
</evidence>
<dbReference type="Pfam" id="PF14588">
    <property type="entry name" value="YjgF_endoribonc"/>
    <property type="match status" value="1"/>
</dbReference>
<keyword evidence="3" id="KW-1185">Reference proteome</keyword>
<dbReference type="CDD" id="cd02199">
    <property type="entry name" value="YjgF_YER057c_UK114_like_1"/>
    <property type="match status" value="1"/>
</dbReference>
<proteinExistence type="predicted"/>
<reference evidence="2 3" key="1">
    <citation type="submission" date="2017-06" db="EMBL/GenBank/DDBJ databases">
        <authorList>
            <person name="Kim H.J."/>
            <person name="Triplett B.A."/>
        </authorList>
    </citation>
    <scope>NUCLEOTIDE SEQUENCE [LARGE SCALE GENOMIC DNA]</scope>
    <source>
        <strain evidence="2 3">SCA</strain>
    </source>
</reference>
<dbReference type="EMBL" id="FZOJ01000027">
    <property type="protein sequence ID" value="SNS91038.1"/>
    <property type="molecule type" value="Genomic_DNA"/>
</dbReference>
<sequence>MVEEKLKQLGITLPEAPQPIASYVPAKVIGNMVYISGQGPIINGIQMYTGKVGKECTKEEGYQAARLCGLNLIAQLKKVIGDLDRVKEIVHLKGFIASTTDFFEQPTVINGASDLMIEIFGEAGKHTRCALGTNVLPTDIPVEIELVVEIKG</sequence>
<dbReference type="SUPFAM" id="SSF55298">
    <property type="entry name" value="YjgF-like"/>
    <property type="match status" value="1"/>
</dbReference>